<dbReference type="EMBL" id="CP009285">
    <property type="protein sequence ID" value="AIQ58780.1"/>
    <property type="molecule type" value="Genomic_DNA"/>
</dbReference>
<feature type="transmembrane region" description="Helical" evidence="1">
    <location>
        <begin position="208"/>
        <end position="230"/>
    </location>
</feature>
<organism evidence="2 3">
    <name type="scientific">Paenibacillus borealis</name>
    <dbReference type="NCBI Taxonomy" id="160799"/>
    <lineage>
        <taxon>Bacteria</taxon>
        <taxon>Bacillati</taxon>
        <taxon>Bacillota</taxon>
        <taxon>Bacilli</taxon>
        <taxon>Bacillales</taxon>
        <taxon>Paenibacillaceae</taxon>
        <taxon>Paenibacillus</taxon>
    </lineage>
</organism>
<feature type="transmembrane region" description="Helical" evidence="1">
    <location>
        <begin position="242"/>
        <end position="264"/>
    </location>
</feature>
<accession>A0A089LFA6</accession>
<reference evidence="2" key="1">
    <citation type="submission" date="2014-08" db="EMBL/GenBank/DDBJ databases">
        <title>Comparative genomics of the Paenibacillus odorifer group.</title>
        <authorList>
            <person name="den Bakker H.C."/>
            <person name="Tsai Y.-C.Y.-C."/>
            <person name="Martin N."/>
            <person name="Korlach J."/>
            <person name="Wiedmann M."/>
        </authorList>
    </citation>
    <scope>NUCLEOTIDE SEQUENCE [LARGE SCALE GENOMIC DNA]</scope>
    <source>
        <strain evidence="2">DSM 13188</strain>
    </source>
</reference>
<keyword evidence="1" id="KW-1133">Transmembrane helix</keyword>
<feature type="transmembrane region" description="Helical" evidence="1">
    <location>
        <begin position="70"/>
        <end position="92"/>
    </location>
</feature>
<keyword evidence="3" id="KW-1185">Reference proteome</keyword>
<feature type="transmembrane region" description="Helical" evidence="1">
    <location>
        <begin position="182"/>
        <end position="201"/>
    </location>
</feature>
<gene>
    <name evidence="2" type="ORF">PBOR_18955</name>
</gene>
<protein>
    <submittedName>
        <fullName evidence="2">Uncharacterized protein</fullName>
    </submittedName>
</protein>
<proteinExistence type="predicted"/>
<keyword evidence="1" id="KW-0472">Membrane</keyword>
<dbReference type="Proteomes" id="UP000029518">
    <property type="component" value="Chromosome"/>
</dbReference>
<keyword evidence="1" id="KW-0812">Transmembrane</keyword>
<feature type="transmembrane region" description="Helical" evidence="1">
    <location>
        <begin position="116"/>
        <end position="138"/>
    </location>
</feature>
<name>A0A089LFA6_PAEBO</name>
<sequence length="270" mass="31159">MNRYLKLVHLEVHRFRYALFSLMFLTAAIQIIGLVHTTQIRVKGWREAARLGEHPLRNFSFADVIGDSQFLFAVPILISIIVLGLYVFLIWYRDWTGRDKFAYRLFTLPTARRNVYMAKATAIFVFVFAMVTFQLLMLLLERQLFNWMVPSEYRMSSLLAEAVASNRVFVLFLLPLDGLRFVVYYGIGILAVFVVFTAVLLERSYQLLGIVYAILYVAVCGAAIGGAVYLNLYDYFYPREITAIRFCIYLIVMSLTLTLGFRLVSKKITV</sequence>
<evidence type="ECO:0000313" key="3">
    <source>
        <dbReference type="Proteomes" id="UP000029518"/>
    </source>
</evidence>
<dbReference type="HOGENOM" id="CLU_087307_0_0_9"/>
<evidence type="ECO:0000256" key="1">
    <source>
        <dbReference type="SAM" id="Phobius"/>
    </source>
</evidence>
<dbReference type="AlphaFoldDB" id="A0A089LFA6"/>
<dbReference type="KEGG" id="pbd:PBOR_18955"/>
<evidence type="ECO:0000313" key="2">
    <source>
        <dbReference type="EMBL" id="AIQ58780.1"/>
    </source>
</evidence>
<dbReference type="OrthoDB" id="1751619at2"/>
<dbReference type="RefSeq" id="WP_042214040.1">
    <property type="nucleotide sequence ID" value="NZ_CP009285.1"/>
</dbReference>
<feature type="transmembrane region" description="Helical" evidence="1">
    <location>
        <begin position="15"/>
        <end position="36"/>
    </location>
</feature>